<sequence>MRYKTLHTSFTLGAVLLLLSATPSLSNGLSVPADVIAIYESDTVLVDAYPWPGMTLRVVVRLASLDVPRTPGQCQAESKRAAAARRFTERRIGSLISLNGVRDGDDAGSVRANISTQEGMDLAQLLIQSNFARPHDGGESKGWCRN</sequence>
<organism evidence="2 3">
    <name type="scientific">Denitrobaculum tricleocarpae</name>
    <dbReference type="NCBI Taxonomy" id="2591009"/>
    <lineage>
        <taxon>Bacteria</taxon>
        <taxon>Pseudomonadati</taxon>
        <taxon>Pseudomonadota</taxon>
        <taxon>Alphaproteobacteria</taxon>
        <taxon>Rhodospirillales</taxon>
        <taxon>Rhodospirillaceae</taxon>
        <taxon>Denitrobaculum</taxon>
    </lineage>
</organism>
<dbReference type="AlphaFoldDB" id="A0A545TKH7"/>
<proteinExistence type="predicted"/>
<comment type="caution">
    <text evidence="2">The sequence shown here is derived from an EMBL/GenBank/DDBJ whole genome shotgun (WGS) entry which is preliminary data.</text>
</comment>
<evidence type="ECO:0000256" key="1">
    <source>
        <dbReference type="SAM" id="SignalP"/>
    </source>
</evidence>
<dbReference type="RefSeq" id="WP_142898075.1">
    <property type="nucleotide sequence ID" value="NZ_ML660058.1"/>
</dbReference>
<dbReference type="SUPFAM" id="SSF50199">
    <property type="entry name" value="Staphylococcal nuclease"/>
    <property type="match status" value="1"/>
</dbReference>
<dbReference type="EMBL" id="VHSH01000007">
    <property type="protein sequence ID" value="TQV77732.1"/>
    <property type="molecule type" value="Genomic_DNA"/>
</dbReference>
<name>A0A545TKH7_9PROT</name>
<dbReference type="Gene3D" id="2.40.50.90">
    <property type="match status" value="1"/>
</dbReference>
<protein>
    <recommendedName>
        <fullName evidence="4">Nuclease</fullName>
    </recommendedName>
</protein>
<feature type="signal peptide" evidence="1">
    <location>
        <begin position="1"/>
        <end position="26"/>
    </location>
</feature>
<evidence type="ECO:0000313" key="3">
    <source>
        <dbReference type="Proteomes" id="UP000315252"/>
    </source>
</evidence>
<dbReference type="InterPro" id="IPR035437">
    <property type="entry name" value="SNase_OB-fold_sf"/>
</dbReference>
<dbReference type="OrthoDB" id="309040at2"/>
<accession>A0A545TKH7</accession>
<feature type="chain" id="PRO_5021713284" description="Nuclease" evidence="1">
    <location>
        <begin position="27"/>
        <end position="146"/>
    </location>
</feature>
<evidence type="ECO:0000313" key="2">
    <source>
        <dbReference type="EMBL" id="TQV77732.1"/>
    </source>
</evidence>
<keyword evidence="1" id="KW-0732">Signal</keyword>
<dbReference type="Proteomes" id="UP000315252">
    <property type="component" value="Unassembled WGS sequence"/>
</dbReference>
<reference evidence="2 3" key="1">
    <citation type="submission" date="2019-06" db="EMBL/GenBank/DDBJ databases">
        <title>Whole genome sequence for Rhodospirillaceae sp. R148.</title>
        <authorList>
            <person name="Wang G."/>
        </authorList>
    </citation>
    <scope>NUCLEOTIDE SEQUENCE [LARGE SCALE GENOMIC DNA]</scope>
    <source>
        <strain evidence="2 3">R148</strain>
    </source>
</reference>
<gene>
    <name evidence="2" type="ORF">FKG95_19400</name>
</gene>
<keyword evidence="3" id="KW-1185">Reference proteome</keyword>
<evidence type="ECO:0008006" key="4">
    <source>
        <dbReference type="Google" id="ProtNLM"/>
    </source>
</evidence>